<dbReference type="Gene3D" id="3.30.160.300">
    <property type="match status" value="1"/>
</dbReference>
<proteinExistence type="predicted"/>
<name>Q5W344_SIRV1</name>
<dbReference type="Pfam" id="PF07118">
    <property type="entry name" value="DUF1374"/>
    <property type="match status" value="1"/>
</dbReference>
<evidence type="ECO:0000313" key="1">
    <source>
        <dbReference type="EMBL" id="CAG28289.1"/>
    </source>
</evidence>
<organismHost>
    <name type="scientific">Saccharolobus islandicus</name>
    <name type="common">Sulfolobus islandicus</name>
    <dbReference type="NCBI Taxonomy" id="43080"/>
</organismHost>
<reference evidence="1" key="1">
    <citation type="submission" date="2004-05" db="EMBL/GenBank/DDBJ databases">
        <title>Multiple variants of the archaeal rudivirus SIRV1: evolution of a population of DNA virus species.</title>
        <authorList>
            <person name="Peng X."/>
            <person name="Phan H."/>
            <person name="Kessler A."/>
            <person name="Garrett R.A."/>
            <person name="Prangishvili D."/>
        </authorList>
    </citation>
    <scope>NUCLEOTIDE SEQUENCE</scope>
</reference>
<accession>Q5W344</accession>
<protein>
    <submittedName>
        <fullName evidence="1">Uncharacterized protein</fullName>
    </submittedName>
</protein>
<dbReference type="InterPro" id="IPR009804">
    <property type="entry name" value="SIFV_Orf14"/>
</dbReference>
<feature type="non-terminal residue" evidence="1">
    <location>
        <position position="1"/>
    </location>
</feature>
<dbReference type="EMBL" id="AJ703805">
    <property type="protein sequence ID" value="CAG28289.1"/>
    <property type="molecule type" value="Genomic_DNA"/>
</dbReference>
<sequence length="51" mass="6556">PLQQVKNDNVLSDYFEWWEEDKRFIEMEIDYYRKDDKIFVLEIDIWREVKK</sequence>
<dbReference type="NCBIfam" id="NF033952">
    <property type="entry name" value="AcrID1_fam"/>
    <property type="match status" value="1"/>
</dbReference>
<organism evidence="1">
    <name type="scientific">Sulfolobus islandicus rod-shaped virus 1</name>
    <name type="common">SIRV-1</name>
    <name type="synonym">Sulfolobus virus SIRV-1</name>
    <dbReference type="NCBI Taxonomy" id="157898"/>
    <lineage>
        <taxon>Viruses</taxon>
        <taxon>Adnaviria</taxon>
        <taxon>Zilligvirae</taxon>
        <taxon>Taleaviricota</taxon>
        <taxon>Tokiviricetes</taxon>
        <taxon>Ligamenvirales</taxon>
        <taxon>Rudiviridae</taxon>
        <taxon>Icerudivirus</taxon>
        <taxon>Icerudivirus kverkfjoellense</taxon>
        <taxon>Icerudivirus SIRV1</taxon>
    </lineage>
</organism>